<dbReference type="EMBL" id="WHVL01000002">
    <property type="protein sequence ID" value="MCB8888572.1"/>
    <property type="molecule type" value="Genomic_DNA"/>
</dbReference>
<accession>A0ABS8DQI3</accession>
<name>A0ABS8DQI3_9GAMM</name>
<proteinExistence type="predicted"/>
<gene>
    <name evidence="1" type="ORF">GEV37_05480</name>
</gene>
<evidence type="ECO:0000313" key="2">
    <source>
        <dbReference type="Proteomes" id="UP001319882"/>
    </source>
</evidence>
<dbReference type="Proteomes" id="UP001319882">
    <property type="component" value="Unassembled WGS sequence"/>
</dbReference>
<keyword evidence="2" id="KW-1185">Reference proteome</keyword>
<protein>
    <recommendedName>
        <fullName evidence="3">Toxin CptA</fullName>
    </recommendedName>
</protein>
<comment type="caution">
    <text evidence="1">The sequence shown here is derived from an EMBL/GenBank/DDBJ whole genome shotgun (WGS) entry which is preliminary data.</text>
</comment>
<evidence type="ECO:0000313" key="1">
    <source>
        <dbReference type="EMBL" id="MCB8888572.1"/>
    </source>
</evidence>
<reference evidence="1 2" key="1">
    <citation type="journal article" date="2021" name="Sci. Rep.">
        <title>Genome analysis of a halophilic bacterium Halomonas malpeensis YU-PRIM-29(T) reveals its exopolysaccharide and pigment producing capabilities.</title>
        <authorList>
            <person name="Athmika"/>
            <person name="Ghate S.D."/>
            <person name="Arun A.B."/>
            <person name="Rao S.S."/>
            <person name="Kumar S.T.A."/>
            <person name="Kandiyil M.K."/>
            <person name="Saptami K."/>
            <person name="Rekha P.D."/>
        </authorList>
    </citation>
    <scope>NUCLEOTIDE SEQUENCE [LARGE SCALE GENOMIC DNA]</scope>
    <source>
        <strain evidence="2">prim 29</strain>
    </source>
</reference>
<sequence length="93" mass="10877">MLVALPACLWLVFRHARGQPIGMLFVHRLDEALYARWLSPNGELGEQRPLRCFYLGPWLLGLEIGRTRLWLWPDSLPGESHRALRRLLHRPGR</sequence>
<evidence type="ECO:0008006" key="3">
    <source>
        <dbReference type="Google" id="ProtNLM"/>
    </source>
</evidence>
<organism evidence="1 2">
    <name type="scientific">Vreelandella malpeensis</name>
    <dbReference type="NCBI Taxonomy" id="1172368"/>
    <lineage>
        <taxon>Bacteria</taxon>
        <taxon>Pseudomonadati</taxon>
        <taxon>Pseudomonadota</taxon>
        <taxon>Gammaproteobacteria</taxon>
        <taxon>Oceanospirillales</taxon>
        <taxon>Halomonadaceae</taxon>
        <taxon>Vreelandella</taxon>
    </lineage>
</organism>